<protein>
    <submittedName>
        <fullName evidence="2">Transposase IS4</fullName>
    </submittedName>
</protein>
<dbReference type="PANTHER" id="PTHR47055">
    <property type="entry name" value="DDE_TNP_1_7 DOMAIN-CONTAINING PROTEIN"/>
    <property type="match status" value="1"/>
</dbReference>
<dbReference type="GO" id="GO:0043565">
    <property type="term" value="F:sequence-specific DNA binding"/>
    <property type="evidence" value="ECO:0007669"/>
    <property type="project" value="TreeGrafter"/>
</dbReference>
<evidence type="ECO:0000313" key="3">
    <source>
        <dbReference type="Proteomes" id="UP001458880"/>
    </source>
</evidence>
<name>A0AAW1LT26_POPJA</name>
<comment type="caution">
    <text evidence="2">The sequence shown here is derived from an EMBL/GenBank/DDBJ whole genome shotgun (WGS) entry which is preliminary data.</text>
</comment>
<accession>A0AAW1LT26</accession>
<dbReference type="InterPro" id="IPR052638">
    <property type="entry name" value="PiggyBac_TE-derived"/>
</dbReference>
<evidence type="ECO:0000259" key="1">
    <source>
        <dbReference type="Pfam" id="PF13843"/>
    </source>
</evidence>
<dbReference type="InterPro" id="IPR029526">
    <property type="entry name" value="PGBD"/>
</dbReference>
<evidence type="ECO:0000313" key="2">
    <source>
        <dbReference type="EMBL" id="KAK9737125.1"/>
    </source>
</evidence>
<proteinExistence type="predicted"/>
<organism evidence="2 3">
    <name type="scientific">Popillia japonica</name>
    <name type="common">Japanese beetle</name>
    <dbReference type="NCBI Taxonomy" id="7064"/>
    <lineage>
        <taxon>Eukaryota</taxon>
        <taxon>Metazoa</taxon>
        <taxon>Ecdysozoa</taxon>
        <taxon>Arthropoda</taxon>
        <taxon>Hexapoda</taxon>
        <taxon>Insecta</taxon>
        <taxon>Pterygota</taxon>
        <taxon>Neoptera</taxon>
        <taxon>Endopterygota</taxon>
        <taxon>Coleoptera</taxon>
        <taxon>Polyphaga</taxon>
        <taxon>Scarabaeiformia</taxon>
        <taxon>Scarabaeidae</taxon>
        <taxon>Rutelinae</taxon>
        <taxon>Popillia</taxon>
    </lineage>
</organism>
<dbReference type="AlphaFoldDB" id="A0AAW1LT26"/>
<dbReference type="PANTHER" id="PTHR47055:SF3">
    <property type="entry name" value="PHORBOL-ESTER_DAG-TYPE DOMAIN-CONTAINING PROTEIN"/>
    <property type="match status" value="1"/>
</dbReference>
<sequence length="228" mass="26228">MRVPMVKNAMRRNRFEQILRFLHFADNTNINPEDKMWKLRSLMKHLKGGTGGIIIIYLLVKLLLELNNRGYGVTGTLRENRFPKDCTLTEKKAMSKFERGIFESAISKDEGIIVARWMDNAVVTIASTSYGIQPVTMVKRYSQSQRKIINVSQPHLIGKYNKYMGGTDRMAEDIGHCKIALRGKNDIGLFLHGWSTCLSIMHGFSIDNRPQKRRKYLIYSLEGKLLKC</sequence>
<dbReference type="Pfam" id="PF13843">
    <property type="entry name" value="DDE_Tnp_1_7"/>
    <property type="match status" value="2"/>
</dbReference>
<keyword evidence="3" id="KW-1185">Reference proteome</keyword>
<feature type="domain" description="PiggyBac transposable element-derived protein" evidence="1">
    <location>
        <begin position="3"/>
        <end position="46"/>
    </location>
</feature>
<dbReference type="Proteomes" id="UP001458880">
    <property type="component" value="Unassembled WGS sequence"/>
</dbReference>
<dbReference type="EMBL" id="JASPKY010000104">
    <property type="protein sequence ID" value="KAK9737125.1"/>
    <property type="molecule type" value="Genomic_DNA"/>
</dbReference>
<gene>
    <name evidence="2" type="ORF">QE152_g10965</name>
</gene>
<reference evidence="2 3" key="1">
    <citation type="journal article" date="2024" name="BMC Genomics">
        <title>De novo assembly and annotation of Popillia japonica's genome with initial clues to its potential as an invasive pest.</title>
        <authorList>
            <person name="Cucini C."/>
            <person name="Boschi S."/>
            <person name="Funari R."/>
            <person name="Cardaioli E."/>
            <person name="Iannotti N."/>
            <person name="Marturano G."/>
            <person name="Paoli F."/>
            <person name="Bruttini M."/>
            <person name="Carapelli A."/>
            <person name="Frati F."/>
            <person name="Nardi F."/>
        </authorList>
    </citation>
    <scope>NUCLEOTIDE SEQUENCE [LARGE SCALE GENOMIC DNA]</scope>
    <source>
        <strain evidence="2">DMR45628</strain>
    </source>
</reference>
<feature type="domain" description="PiggyBac transposable element-derived protein" evidence="1">
    <location>
        <begin position="60"/>
        <end position="183"/>
    </location>
</feature>